<evidence type="ECO:0000256" key="6">
    <source>
        <dbReference type="ARBA" id="ARBA00022692"/>
    </source>
</evidence>
<evidence type="ECO:0000256" key="12">
    <source>
        <dbReference type="SAM" id="Phobius"/>
    </source>
</evidence>
<evidence type="ECO:0000256" key="7">
    <source>
        <dbReference type="ARBA" id="ARBA00022723"/>
    </source>
</evidence>
<keyword evidence="10" id="KW-0408">Iron</keyword>
<dbReference type="Pfam" id="PF02322">
    <property type="entry name" value="Cyt_bd_oxida_II"/>
    <property type="match status" value="1"/>
</dbReference>
<feature type="transmembrane region" description="Helical" evidence="12">
    <location>
        <begin position="225"/>
        <end position="245"/>
    </location>
</feature>
<dbReference type="NCBIfam" id="TIGR00203">
    <property type="entry name" value="cydB"/>
    <property type="match status" value="1"/>
</dbReference>
<keyword evidence="14" id="KW-1185">Reference proteome</keyword>
<evidence type="ECO:0000256" key="3">
    <source>
        <dbReference type="ARBA" id="ARBA00022448"/>
    </source>
</evidence>
<keyword evidence="5" id="KW-0349">Heme</keyword>
<protein>
    <submittedName>
        <fullName evidence="13">Cytochrome bd-I ubiquinol oxidase subunit 2 apoprotein</fullName>
    </submittedName>
</protein>
<evidence type="ECO:0000256" key="10">
    <source>
        <dbReference type="ARBA" id="ARBA00023004"/>
    </source>
</evidence>
<feature type="transmembrane region" description="Helical" evidence="12">
    <location>
        <begin position="82"/>
        <end position="102"/>
    </location>
</feature>
<dbReference type="PANTHER" id="PTHR43141:SF5">
    <property type="entry name" value="CYTOCHROME BD-I UBIQUINOL OXIDASE SUBUNIT 2"/>
    <property type="match status" value="1"/>
</dbReference>
<dbReference type="GO" id="GO:0009055">
    <property type="term" value="F:electron transfer activity"/>
    <property type="evidence" value="ECO:0007669"/>
    <property type="project" value="TreeGrafter"/>
</dbReference>
<keyword evidence="7" id="KW-0479">Metal-binding</keyword>
<dbReference type="EMBL" id="LT629695">
    <property type="protein sequence ID" value="SDH16378.1"/>
    <property type="molecule type" value="Genomic_DNA"/>
</dbReference>
<dbReference type="STRING" id="399736.SAMN04489720_0262"/>
<comment type="similarity">
    <text evidence="2">Belongs to the cytochrome ubiquinol oxidase subunit 2 family.</text>
</comment>
<dbReference type="GO" id="GO:0016682">
    <property type="term" value="F:oxidoreductase activity, acting on diphenols and related substances as donors, oxygen as acceptor"/>
    <property type="evidence" value="ECO:0007669"/>
    <property type="project" value="TreeGrafter"/>
</dbReference>
<proteinExistence type="inferred from homology"/>
<dbReference type="GO" id="GO:0019646">
    <property type="term" value="P:aerobic electron transport chain"/>
    <property type="evidence" value="ECO:0007669"/>
    <property type="project" value="TreeGrafter"/>
</dbReference>
<dbReference type="AlphaFoldDB" id="A0A1G8A626"/>
<feature type="transmembrane region" description="Helical" evidence="12">
    <location>
        <begin position="163"/>
        <end position="185"/>
    </location>
</feature>
<evidence type="ECO:0000256" key="8">
    <source>
        <dbReference type="ARBA" id="ARBA00022982"/>
    </source>
</evidence>
<accession>A0A1G8A626</accession>
<dbReference type="PIRSF" id="PIRSF000267">
    <property type="entry name" value="Cyt_oxidse_sub2"/>
    <property type="match status" value="1"/>
</dbReference>
<evidence type="ECO:0000313" key="14">
    <source>
        <dbReference type="Proteomes" id="UP000198822"/>
    </source>
</evidence>
<dbReference type="GO" id="GO:0005886">
    <property type="term" value="C:plasma membrane"/>
    <property type="evidence" value="ECO:0007669"/>
    <property type="project" value="UniProtKB-SubCell"/>
</dbReference>
<feature type="transmembrane region" description="Helical" evidence="12">
    <location>
        <begin position="197"/>
        <end position="219"/>
    </location>
</feature>
<keyword evidence="11 12" id="KW-0472">Membrane</keyword>
<feature type="transmembrane region" description="Helical" evidence="12">
    <location>
        <begin position="307"/>
        <end position="330"/>
    </location>
</feature>
<comment type="subcellular location">
    <subcellularLocation>
        <location evidence="1">Cell membrane</location>
        <topology evidence="1">Multi-pass membrane protein</topology>
    </subcellularLocation>
</comment>
<name>A0A1G8A626_9MICO</name>
<evidence type="ECO:0000256" key="4">
    <source>
        <dbReference type="ARBA" id="ARBA00022475"/>
    </source>
</evidence>
<sequence length="344" mass="36804">MDLQLVWFCIVGVMFVAYFVLDGFDFGVGMAMPVLSKDDVDRRHMINTIAPVWDLNETWLIIGGAALFAAFPEWYATMFSGFYVPLLLILLALIVRAVSFEWRHQHDDTRWKRAWDACIVAGSVLPPLLWGIAFANLAHGVALEPHLGGALMTDGLLGVLHPYALLGGLALVALCFAHGTVFTALKTDGDLQQRAIRLSRLALPAAIVVGGAFLVWTVVLVPAAGVVAAAAVAAIALVVALLAALRTREGVAFAATAVAIAAAVATILLALALRDGGPYVMPATNPVGDFVGLTIRNASSSEYTLQVMTWAAVAAMPLVAAYQIWTYWVFRKRVLRQTIAAAAH</sequence>
<feature type="transmembrane region" description="Helical" evidence="12">
    <location>
        <begin position="252"/>
        <end position="273"/>
    </location>
</feature>
<dbReference type="Proteomes" id="UP000198822">
    <property type="component" value="Chromosome I"/>
</dbReference>
<evidence type="ECO:0000256" key="11">
    <source>
        <dbReference type="ARBA" id="ARBA00023136"/>
    </source>
</evidence>
<evidence type="ECO:0000256" key="9">
    <source>
        <dbReference type="ARBA" id="ARBA00022989"/>
    </source>
</evidence>
<keyword evidence="3" id="KW-0813">Transport</keyword>
<keyword evidence="8" id="KW-0249">Electron transport</keyword>
<reference evidence="14" key="1">
    <citation type="submission" date="2016-10" db="EMBL/GenBank/DDBJ databases">
        <authorList>
            <person name="Varghese N."/>
            <person name="Submissions S."/>
        </authorList>
    </citation>
    <scope>NUCLEOTIDE SEQUENCE [LARGE SCALE GENOMIC DNA]</scope>
    <source>
        <strain evidence="14">DSM 22002</strain>
    </source>
</reference>
<feature type="transmembrane region" description="Helical" evidence="12">
    <location>
        <begin position="6"/>
        <end position="35"/>
    </location>
</feature>
<dbReference type="OrthoDB" id="9776710at2"/>
<dbReference type="GO" id="GO:0070069">
    <property type="term" value="C:cytochrome complex"/>
    <property type="evidence" value="ECO:0007669"/>
    <property type="project" value="TreeGrafter"/>
</dbReference>
<keyword evidence="9 12" id="KW-1133">Transmembrane helix</keyword>
<dbReference type="InterPro" id="IPR003317">
    <property type="entry name" value="Cyt-d_oxidase_su2"/>
</dbReference>
<dbReference type="PANTHER" id="PTHR43141">
    <property type="entry name" value="CYTOCHROME BD2 SUBUNIT II"/>
    <property type="match status" value="1"/>
</dbReference>
<dbReference type="RefSeq" id="WP_092501748.1">
    <property type="nucleotide sequence ID" value="NZ_LT629695.1"/>
</dbReference>
<organism evidence="13 14">
    <name type="scientific">Agrococcus jejuensis</name>
    <dbReference type="NCBI Taxonomy" id="399736"/>
    <lineage>
        <taxon>Bacteria</taxon>
        <taxon>Bacillati</taxon>
        <taxon>Actinomycetota</taxon>
        <taxon>Actinomycetes</taxon>
        <taxon>Micrococcales</taxon>
        <taxon>Microbacteriaceae</taxon>
        <taxon>Agrococcus</taxon>
    </lineage>
</organism>
<evidence type="ECO:0000313" key="13">
    <source>
        <dbReference type="EMBL" id="SDH16378.1"/>
    </source>
</evidence>
<evidence type="ECO:0000256" key="2">
    <source>
        <dbReference type="ARBA" id="ARBA00007543"/>
    </source>
</evidence>
<keyword evidence="6 12" id="KW-0812">Transmembrane</keyword>
<gene>
    <name evidence="13" type="ORF">SAMN04489720_0262</name>
</gene>
<evidence type="ECO:0000256" key="1">
    <source>
        <dbReference type="ARBA" id="ARBA00004651"/>
    </source>
</evidence>
<feature type="transmembrane region" description="Helical" evidence="12">
    <location>
        <begin position="114"/>
        <end position="143"/>
    </location>
</feature>
<evidence type="ECO:0000256" key="5">
    <source>
        <dbReference type="ARBA" id="ARBA00022617"/>
    </source>
</evidence>
<dbReference type="GO" id="GO:0046872">
    <property type="term" value="F:metal ion binding"/>
    <property type="evidence" value="ECO:0007669"/>
    <property type="project" value="UniProtKB-KW"/>
</dbReference>
<keyword evidence="4" id="KW-1003">Cell membrane</keyword>